<dbReference type="RefSeq" id="WP_179771996.1">
    <property type="nucleotide sequence ID" value="NZ_JACCFK010000001.1"/>
</dbReference>
<keyword evidence="1" id="KW-0732">Signal</keyword>
<dbReference type="PROSITE" id="PS51257">
    <property type="entry name" value="PROKAR_LIPOPROTEIN"/>
    <property type="match status" value="1"/>
</dbReference>
<name>A0A853AYB5_9PSEU</name>
<dbReference type="Proteomes" id="UP000549616">
    <property type="component" value="Unassembled WGS sequence"/>
</dbReference>
<proteinExistence type="predicted"/>
<evidence type="ECO:0000313" key="2">
    <source>
        <dbReference type="EMBL" id="NYI87625.1"/>
    </source>
</evidence>
<dbReference type="AlphaFoldDB" id="A0A853AYB5"/>
<evidence type="ECO:0000256" key="1">
    <source>
        <dbReference type="SAM" id="SignalP"/>
    </source>
</evidence>
<comment type="caution">
    <text evidence="2">The sequence shown here is derived from an EMBL/GenBank/DDBJ whole genome shotgun (WGS) entry which is preliminary data.</text>
</comment>
<feature type="chain" id="PRO_5038931104" description="Lipoprotein" evidence="1">
    <location>
        <begin position="21"/>
        <end position="93"/>
    </location>
</feature>
<gene>
    <name evidence="2" type="ORF">HNR02_000948</name>
</gene>
<reference evidence="2 3" key="1">
    <citation type="submission" date="2020-07" db="EMBL/GenBank/DDBJ databases">
        <title>Sequencing the genomes of 1000 actinobacteria strains.</title>
        <authorList>
            <person name="Klenk H.-P."/>
        </authorList>
    </citation>
    <scope>NUCLEOTIDE SEQUENCE [LARGE SCALE GENOMIC DNA]</scope>
    <source>
        <strain evidence="2 3">DSM 104006</strain>
    </source>
</reference>
<dbReference type="EMBL" id="JACCFK010000001">
    <property type="protein sequence ID" value="NYI87625.1"/>
    <property type="molecule type" value="Genomic_DNA"/>
</dbReference>
<organism evidence="2 3">
    <name type="scientific">Amycolatopsis endophytica</name>
    <dbReference type="NCBI Taxonomy" id="860233"/>
    <lineage>
        <taxon>Bacteria</taxon>
        <taxon>Bacillati</taxon>
        <taxon>Actinomycetota</taxon>
        <taxon>Actinomycetes</taxon>
        <taxon>Pseudonocardiales</taxon>
        <taxon>Pseudonocardiaceae</taxon>
        <taxon>Amycolatopsis</taxon>
    </lineage>
</organism>
<keyword evidence="3" id="KW-1185">Reference proteome</keyword>
<protein>
    <recommendedName>
        <fullName evidence="4">Lipoprotein</fullName>
    </recommendedName>
</protein>
<evidence type="ECO:0008006" key="4">
    <source>
        <dbReference type="Google" id="ProtNLM"/>
    </source>
</evidence>
<feature type="signal peptide" evidence="1">
    <location>
        <begin position="1"/>
        <end position="20"/>
    </location>
</feature>
<sequence length="93" mass="9319">MPMRMVVAVAGLGLAMAGCARVTCPAIGSVHHSHISFPAAPEVATVELRLCRSGTCHATSAAPDTSTAGPEPCTQHLVWVDVAVAAAGAVSGR</sequence>
<accession>A0A853AYB5</accession>
<evidence type="ECO:0000313" key="3">
    <source>
        <dbReference type="Proteomes" id="UP000549616"/>
    </source>
</evidence>